<dbReference type="PANTHER" id="PTHR33639:SF2">
    <property type="entry name" value="DUF393 DOMAIN-CONTAINING PROTEIN"/>
    <property type="match status" value="1"/>
</dbReference>
<dbReference type="AlphaFoldDB" id="A0AAE3XN88"/>
<evidence type="ECO:0000313" key="2">
    <source>
        <dbReference type="Proteomes" id="UP001185092"/>
    </source>
</evidence>
<dbReference type="InterPro" id="IPR052927">
    <property type="entry name" value="DCC_oxidoreductase"/>
</dbReference>
<dbReference type="InterPro" id="IPR007263">
    <property type="entry name" value="DCC1-like"/>
</dbReference>
<gene>
    <name evidence="1" type="ORF">HNQ88_002751</name>
</gene>
<evidence type="ECO:0000313" key="1">
    <source>
        <dbReference type="EMBL" id="MDR6239703.1"/>
    </source>
</evidence>
<accession>A0AAE3XN88</accession>
<reference evidence="1" key="1">
    <citation type="submission" date="2023-07" db="EMBL/GenBank/DDBJ databases">
        <title>Genomic Encyclopedia of Type Strains, Phase IV (KMG-IV): sequencing the most valuable type-strain genomes for metagenomic binning, comparative biology and taxonomic classification.</title>
        <authorList>
            <person name="Goeker M."/>
        </authorList>
    </citation>
    <scope>NUCLEOTIDE SEQUENCE</scope>
    <source>
        <strain evidence="1">DSM 26174</strain>
    </source>
</reference>
<comment type="caution">
    <text evidence="1">The sequence shown here is derived from an EMBL/GenBank/DDBJ whole genome shotgun (WGS) entry which is preliminary data.</text>
</comment>
<dbReference type="PANTHER" id="PTHR33639">
    <property type="entry name" value="THIOL-DISULFIDE OXIDOREDUCTASE DCC"/>
    <property type="match status" value="1"/>
</dbReference>
<dbReference type="Pfam" id="PF04134">
    <property type="entry name" value="DCC1-like"/>
    <property type="match status" value="1"/>
</dbReference>
<sequence length="130" mass="15219">MNNVIMYDGDCPFCNSVVNYIFEIDRKKKFMFSPLQSKFSKCTLKLHGIDLVELNTVYFLSNGVLYHKSGAVLKILGKLPFPFFLLQIFSLMPRSWRDAGYMVVSRNRLKLMSKKSCRLYTAEDRKRIIM</sequence>
<organism evidence="1 2">
    <name type="scientific">Aureibacter tunicatorum</name>
    <dbReference type="NCBI Taxonomy" id="866807"/>
    <lineage>
        <taxon>Bacteria</taxon>
        <taxon>Pseudomonadati</taxon>
        <taxon>Bacteroidota</taxon>
        <taxon>Cytophagia</taxon>
        <taxon>Cytophagales</taxon>
        <taxon>Persicobacteraceae</taxon>
        <taxon>Aureibacter</taxon>
    </lineage>
</organism>
<dbReference type="EMBL" id="JAVDQD010000003">
    <property type="protein sequence ID" value="MDR6239703.1"/>
    <property type="molecule type" value="Genomic_DNA"/>
</dbReference>
<name>A0AAE3XN88_9BACT</name>
<keyword evidence="2" id="KW-1185">Reference proteome</keyword>
<dbReference type="GO" id="GO:0015035">
    <property type="term" value="F:protein-disulfide reductase activity"/>
    <property type="evidence" value="ECO:0007669"/>
    <property type="project" value="InterPro"/>
</dbReference>
<proteinExistence type="predicted"/>
<dbReference type="Proteomes" id="UP001185092">
    <property type="component" value="Unassembled WGS sequence"/>
</dbReference>
<protein>
    <submittedName>
        <fullName evidence="1">DCC family thiol-disulfide oxidoreductase YuxK</fullName>
    </submittedName>
</protein>
<dbReference type="RefSeq" id="WP_309939449.1">
    <property type="nucleotide sequence ID" value="NZ_AP025305.1"/>
</dbReference>